<comment type="caution">
    <text evidence="1">The sequence shown here is derived from an EMBL/GenBank/DDBJ whole genome shotgun (WGS) entry which is preliminary data.</text>
</comment>
<reference evidence="1 2" key="1">
    <citation type="journal article" date="2024" name="Plant Biotechnol. J.">
        <title>Dendrobium thyrsiflorum genome and its molecular insights into genes involved in important horticultural traits.</title>
        <authorList>
            <person name="Chen B."/>
            <person name="Wang J.Y."/>
            <person name="Zheng P.J."/>
            <person name="Li K.L."/>
            <person name="Liang Y.M."/>
            <person name="Chen X.F."/>
            <person name="Zhang C."/>
            <person name="Zhao X."/>
            <person name="He X."/>
            <person name="Zhang G.Q."/>
            <person name="Liu Z.J."/>
            <person name="Xu Q."/>
        </authorList>
    </citation>
    <scope>NUCLEOTIDE SEQUENCE [LARGE SCALE GENOMIC DNA]</scope>
    <source>
        <strain evidence="1">GZMU011</strain>
    </source>
</reference>
<gene>
    <name evidence="1" type="ORF">M5K25_025216</name>
</gene>
<organism evidence="1 2">
    <name type="scientific">Dendrobium thyrsiflorum</name>
    <name type="common">Pinecone-like raceme dendrobium</name>
    <name type="synonym">Orchid</name>
    <dbReference type="NCBI Taxonomy" id="117978"/>
    <lineage>
        <taxon>Eukaryota</taxon>
        <taxon>Viridiplantae</taxon>
        <taxon>Streptophyta</taxon>
        <taxon>Embryophyta</taxon>
        <taxon>Tracheophyta</taxon>
        <taxon>Spermatophyta</taxon>
        <taxon>Magnoliopsida</taxon>
        <taxon>Liliopsida</taxon>
        <taxon>Asparagales</taxon>
        <taxon>Orchidaceae</taxon>
        <taxon>Epidendroideae</taxon>
        <taxon>Malaxideae</taxon>
        <taxon>Dendrobiinae</taxon>
        <taxon>Dendrobium</taxon>
    </lineage>
</organism>
<proteinExistence type="predicted"/>
<name>A0ABD0U8H7_DENTH</name>
<evidence type="ECO:0000313" key="2">
    <source>
        <dbReference type="Proteomes" id="UP001552299"/>
    </source>
</evidence>
<accession>A0ABD0U8H7</accession>
<evidence type="ECO:0000313" key="1">
    <source>
        <dbReference type="EMBL" id="KAL0906701.1"/>
    </source>
</evidence>
<keyword evidence="2" id="KW-1185">Reference proteome</keyword>
<dbReference type="EMBL" id="JANQDX010000018">
    <property type="protein sequence ID" value="KAL0906701.1"/>
    <property type="molecule type" value="Genomic_DNA"/>
</dbReference>
<sequence>MQNFHLYPYEGFVACCSPRKYSAGTLVPCLPSTDLFQFGYRSNDYNLKLLPSLGGITKCGLLASPPNPTTLKRDAIGPKVKYRFVSRLSSEYVNKVSGSLPSPGSGEKGHRFSVFAERFEKEWFSAFAGRLEGRAVLCRRKRLPLPEGWKEQRFSAGGRKETSSPRGISQKTAKSVYSKHFAAIRSMNGGSGERRRNGVFWQPESHFSWRKLEERALSLRGERVELEREKSLGEGVWRGFYTVAPASSHRSTSKSRFILREVFEEEDCFGVKRPGSLHSSGGRKRGQVLSSMGMLVMMAMKKVVFFFSNDGLVYMIWYEFRLAWFLDNIQFNSSATYGCGDIKGSIHRSRIFFNSSRLARVCNETIVQDCSGNIIT</sequence>
<dbReference type="AlphaFoldDB" id="A0ABD0U8H7"/>
<protein>
    <submittedName>
        <fullName evidence="1">Uncharacterized protein</fullName>
    </submittedName>
</protein>
<dbReference type="Proteomes" id="UP001552299">
    <property type="component" value="Unassembled WGS sequence"/>
</dbReference>